<evidence type="ECO:0000256" key="2">
    <source>
        <dbReference type="SAM" id="MobiDB-lite"/>
    </source>
</evidence>
<feature type="region of interest" description="Disordered" evidence="2">
    <location>
        <begin position="39"/>
        <end position="102"/>
    </location>
</feature>
<sequence length="423" mass="46431">MGKKEIMPASYSVKTRLGSSRRTTDPNIEVTVERTTKGKVSCSIKGKKRKSYSRSGMESDSDSVELEAGVGVTAGSCGATTEASQEERVESDGCKMAADSEEPRSSVALEVAEIALTNQEKATDNMEPGCSMALEVAESALGDLEMAAASKEHGNRVALDTEQVMTVTPMGKAEVCEGNVPKVSETVIQYDTIIKALEDLRSLEDKQNGLNRDIDKLIDELQSLKGERRNQVLRELTFLDKDLKETETYIKDILNVIEPWKELYGNLQRFKEMQEGKVTAETLLKVAELLNETEGSKTVAECSSATDIAQYNSVGHNTDNHTDNVCAAAVSAGDRRKSWGELAEEEATRIEETPEKRKSLPSVISSRKKSKREEISESQEADWESLEEEGGIESHETGIRIQVKRSGGKSLDKSLNKKHKDGS</sequence>
<dbReference type="AlphaFoldDB" id="A0A974HQA5"/>
<accession>A0A974HQA5</accession>
<dbReference type="Proteomes" id="UP000694892">
    <property type="component" value="Chromosome 3S"/>
</dbReference>
<proteinExistence type="predicted"/>
<feature type="compositionally biased region" description="Basic and acidic residues" evidence="2">
    <location>
        <begin position="346"/>
        <end position="358"/>
    </location>
</feature>
<evidence type="ECO:0000256" key="1">
    <source>
        <dbReference type="SAM" id="Coils"/>
    </source>
</evidence>
<keyword evidence="1" id="KW-0175">Coiled coil</keyword>
<feature type="coiled-coil region" evidence="1">
    <location>
        <begin position="193"/>
        <end position="234"/>
    </location>
</feature>
<reference evidence="4" key="1">
    <citation type="journal article" date="2016" name="Nature">
        <title>Genome evolution in the allotetraploid frog Xenopus laevis.</title>
        <authorList>
            <person name="Session A.M."/>
            <person name="Uno Y."/>
            <person name="Kwon T."/>
            <person name="Chapman J.A."/>
            <person name="Toyoda A."/>
            <person name="Takahashi S."/>
            <person name="Fukui A."/>
            <person name="Hikosaka A."/>
            <person name="Suzuki A."/>
            <person name="Kondo M."/>
            <person name="van Heeringen S.J."/>
            <person name="Quigley I."/>
            <person name="Heinz S."/>
            <person name="Ogino H."/>
            <person name="Ochi H."/>
            <person name="Hellsten U."/>
            <person name="Lyons J.B."/>
            <person name="Simakov O."/>
            <person name="Putnam N."/>
            <person name="Stites J."/>
            <person name="Kuroki Y."/>
            <person name="Tanaka T."/>
            <person name="Michiue T."/>
            <person name="Watanabe M."/>
            <person name="Bogdanovic O."/>
            <person name="Lister R."/>
            <person name="Georgiou G."/>
            <person name="Paranjpe S.S."/>
            <person name="van Kruijsbergen I."/>
            <person name="Shu S."/>
            <person name="Carlson J."/>
            <person name="Kinoshita T."/>
            <person name="Ohta Y."/>
            <person name="Mawaribuchi S."/>
            <person name="Jenkins J."/>
            <person name="Grimwood J."/>
            <person name="Schmutz J."/>
            <person name="Mitros T."/>
            <person name="Mozaffari S.V."/>
            <person name="Suzuki Y."/>
            <person name="Haramoto Y."/>
            <person name="Yamamoto T.S."/>
            <person name="Takagi C."/>
            <person name="Heald R."/>
            <person name="Miller K."/>
            <person name="Haudenschild C."/>
            <person name="Kitzman J."/>
            <person name="Nakayama T."/>
            <person name="Izutsu Y."/>
            <person name="Robert J."/>
            <person name="Fortriede J."/>
            <person name="Burns K."/>
            <person name="Lotay V."/>
            <person name="Karimi K."/>
            <person name="Yasuoka Y."/>
            <person name="Dichmann D.S."/>
            <person name="Flajnik M.F."/>
            <person name="Houston D.W."/>
            <person name="Shendure J."/>
            <person name="DuPasquier L."/>
            <person name="Vize P.D."/>
            <person name="Zorn A.M."/>
            <person name="Ito M."/>
            <person name="Marcotte E.M."/>
            <person name="Wallingford J.B."/>
            <person name="Ito Y."/>
            <person name="Asashima M."/>
            <person name="Ueno N."/>
            <person name="Matsuda Y."/>
            <person name="Veenstra G.J."/>
            <person name="Fujiyama A."/>
            <person name="Harland R.M."/>
            <person name="Taira M."/>
            <person name="Rokhsar D.S."/>
        </authorList>
    </citation>
    <scope>NUCLEOTIDE SEQUENCE [LARGE SCALE GENOMIC DNA]</scope>
    <source>
        <strain evidence="4">J</strain>
    </source>
</reference>
<organism evidence="3 4">
    <name type="scientific">Xenopus laevis</name>
    <name type="common">African clawed frog</name>
    <dbReference type="NCBI Taxonomy" id="8355"/>
    <lineage>
        <taxon>Eukaryota</taxon>
        <taxon>Metazoa</taxon>
        <taxon>Chordata</taxon>
        <taxon>Craniata</taxon>
        <taxon>Vertebrata</taxon>
        <taxon>Euteleostomi</taxon>
        <taxon>Amphibia</taxon>
        <taxon>Batrachia</taxon>
        <taxon>Anura</taxon>
        <taxon>Pipoidea</taxon>
        <taxon>Pipidae</taxon>
        <taxon>Xenopodinae</taxon>
        <taxon>Xenopus</taxon>
        <taxon>Xenopus</taxon>
    </lineage>
</organism>
<feature type="region of interest" description="Disordered" evidence="2">
    <location>
        <begin position="1"/>
        <end position="26"/>
    </location>
</feature>
<evidence type="ECO:0000313" key="3">
    <source>
        <dbReference type="EMBL" id="OCT86537.1"/>
    </source>
</evidence>
<feature type="compositionally biased region" description="Basic and acidic residues" evidence="2">
    <location>
        <begin position="410"/>
        <end position="423"/>
    </location>
</feature>
<feature type="compositionally biased region" description="Acidic residues" evidence="2">
    <location>
        <begin position="376"/>
        <end position="391"/>
    </location>
</feature>
<name>A0A974HQA5_XENLA</name>
<gene>
    <name evidence="3" type="ORF">XELAEV_18020222mg</name>
</gene>
<protein>
    <submittedName>
        <fullName evidence="3">Uncharacterized protein</fullName>
    </submittedName>
</protein>
<evidence type="ECO:0000313" key="4">
    <source>
        <dbReference type="Proteomes" id="UP000694892"/>
    </source>
</evidence>
<dbReference type="EMBL" id="CM004471">
    <property type="protein sequence ID" value="OCT86537.1"/>
    <property type="molecule type" value="Genomic_DNA"/>
</dbReference>
<feature type="region of interest" description="Disordered" evidence="2">
    <location>
        <begin position="345"/>
        <end position="423"/>
    </location>
</feature>